<evidence type="ECO:0000313" key="2">
    <source>
        <dbReference type="Proteomes" id="UP001497444"/>
    </source>
</evidence>
<dbReference type="Proteomes" id="UP001497444">
    <property type="component" value="Unassembled WGS sequence"/>
</dbReference>
<dbReference type="EMBL" id="CAXAQS010000551">
    <property type="protein sequence ID" value="CAK9252090.1"/>
    <property type="molecule type" value="Genomic_DNA"/>
</dbReference>
<organism evidence="1 2">
    <name type="scientific">Sphagnum jensenii</name>
    <dbReference type="NCBI Taxonomy" id="128206"/>
    <lineage>
        <taxon>Eukaryota</taxon>
        <taxon>Viridiplantae</taxon>
        <taxon>Streptophyta</taxon>
        <taxon>Embryophyta</taxon>
        <taxon>Bryophyta</taxon>
        <taxon>Sphagnophytina</taxon>
        <taxon>Sphagnopsida</taxon>
        <taxon>Sphagnales</taxon>
        <taxon>Sphagnaceae</taxon>
        <taxon>Sphagnum</taxon>
    </lineage>
</organism>
<evidence type="ECO:0000313" key="1">
    <source>
        <dbReference type="EMBL" id="CAK9252090.1"/>
    </source>
</evidence>
<protein>
    <submittedName>
        <fullName evidence="1">Uncharacterized protein</fullName>
    </submittedName>
</protein>
<name>A0ABP0VGI0_9BRYO</name>
<sequence>MSEVGTFGTAEAQDLCWQNVPGMVTGDANASLISSLSLEEVGRAIRALPKGKASSHDGVSMEFFHECEQEITPDLLQAFTALLNEGETSAFINKRIINSHPEIWRPREAQ</sequence>
<keyword evidence="2" id="KW-1185">Reference proteome</keyword>
<accession>A0ABP0VGI0</accession>
<comment type="caution">
    <text evidence="1">The sequence shown here is derived from an EMBL/GenBank/DDBJ whole genome shotgun (WGS) entry which is preliminary data.</text>
</comment>
<proteinExistence type="predicted"/>
<reference evidence="1" key="1">
    <citation type="submission" date="2024-02" db="EMBL/GenBank/DDBJ databases">
        <authorList>
            <consortium name="ELIXIR-Norway"/>
            <consortium name="Elixir Norway"/>
        </authorList>
    </citation>
    <scope>NUCLEOTIDE SEQUENCE</scope>
</reference>
<gene>
    <name evidence="1" type="ORF">CSSPJE1EN1_LOCUS27468</name>
</gene>